<reference evidence="9 10" key="1">
    <citation type="submission" date="2019-09" db="EMBL/GenBank/DDBJ databases">
        <title>Salinarimonas rosea gen. nov., sp. nov., a new member of the a-2 subgroup of the Proteobacteria.</title>
        <authorList>
            <person name="Liu J."/>
        </authorList>
    </citation>
    <scope>NUCLEOTIDE SEQUENCE [LARGE SCALE GENOMIC DNA]</scope>
    <source>
        <strain evidence="9 10">BN140002</strain>
    </source>
</reference>
<dbReference type="Proteomes" id="UP000323142">
    <property type="component" value="Unassembled WGS sequence"/>
</dbReference>
<dbReference type="GO" id="GO:0008233">
    <property type="term" value="F:peptidase activity"/>
    <property type="evidence" value="ECO:0007669"/>
    <property type="project" value="UniProtKB-KW"/>
</dbReference>
<dbReference type="Gene3D" id="3.30.479.30">
    <property type="entry name" value="Band 7 domain"/>
    <property type="match status" value="1"/>
</dbReference>
<protein>
    <recommendedName>
        <fullName evidence="6">Protein HflC</fullName>
    </recommendedName>
</protein>
<comment type="subcellular location">
    <subcellularLocation>
        <location evidence="1">Membrane</location>
        <topology evidence="1">Single-pass membrane protein</topology>
    </subcellularLocation>
</comment>
<dbReference type="PANTHER" id="PTHR42911:SF1">
    <property type="entry name" value="MODULATOR OF FTSH PROTEASE HFLC"/>
    <property type="match status" value="1"/>
</dbReference>
<comment type="function">
    <text evidence="6">HflC and HflK could regulate a protease.</text>
</comment>
<dbReference type="InterPro" id="IPR036013">
    <property type="entry name" value="Band_7/SPFH_dom_sf"/>
</dbReference>
<feature type="region of interest" description="Disordered" evidence="7">
    <location>
        <begin position="284"/>
        <end position="344"/>
    </location>
</feature>
<dbReference type="InterPro" id="IPR001107">
    <property type="entry name" value="Band_7"/>
</dbReference>
<comment type="similarity">
    <text evidence="2 6">Belongs to the band 7/mec-2 family. HflC subfamily.</text>
</comment>
<evidence type="ECO:0000256" key="2">
    <source>
        <dbReference type="ARBA" id="ARBA00007862"/>
    </source>
</evidence>
<evidence type="ECO:0000256" key="4">
    <source>
        <dbReference type="ARBA" id="ARBA00022989"/>
    </source>
</evidence>
<dbReference type="SMART" id="SM00244">
    <property type="entry name" value="PHB"/>
    <property type="match status" value="1"/>
</dbReference>
<dbReference type="AlphaFoldDB" id="A0A5B2VU76"/>
<evidence type="ECO:0000313" key="9">
    <source>
        <dbReference type="EMBL" id="KAA2242220.1"/>
    </source>
</evidence>
<dbReference type="GO" id="GO:0006508">
    <property type="term" value="P:proteolysis"/>
    <property type="evidence" value="ECO:0007669"/>
    <property type="project" value="UniProtKB-KW"/>
</dbReference>
<reference evidence="9 10" key="2">
    <citation type="submission" date="2019-09" db="EMBL/GenBank/DDBJ databases">
        <authorList>
            <person name="Jin C."/>
        </authorList>
    </citation>
    <scope>NUCLEOTIDE SEQUENCE [LARGE SCALE GENOMIC DNA]</scope>
    <source>
        <strain evidence="9 10">BN140002</strain>
    </source>
</reference>
<dbReference type="OrthoDB" id="9812991at2"/>
<evidence type="ECO:0000256" key="5">
    <source>
        <dbReference type="ARBA" id="ARBA00023136"/>
    </source>
</evidence>
<dbReference type="CDD" id="cd03405">
    <property type="entry name" value="SPFH_HflC"/>
    <property type="match status" value="1"/>
</dbReference>
<comment type="caution">
    <text evidence="9">The sequence shown here is derived from an EMBL/GenBank/DDBJ whole genome shotgun (WGS) entry which is preliminary data.</text>
</comment>
<keyword evidence="9" id="KW-0645">Protease</keyword>
<evidence type="ECO:0000256" key="6">
    <source>
        <dbReference type="PIRNR" id="PIRNR005651"/>
    </source>
</evidence>
<feature type="domain" description="Band 7" evidence="8">
    <location>
        <begin position="23"/>
        <end position="185"/>
    </location>
</feature>
<name>A0A5B2VU76_9HYPH</name>
<evidence type="ECO:0000256" key="3">
    <source>
        <dbReference type="ARBA" id="ARBA00022692"/>
    </source>
</evidence>
<dbReference type="PANTHER" id="PTHR42911">
    <property type="entry name" value="MODULATOR OF FTSH PROTEASE HFLC"/>
    <property type="match status" value="1"/>
</dbReference>
<evidence type="ECO:0000259" key="8">
    <source>
        <dbReference type="SMART" id="SM00244"/>
    </source>
</evidence>
<dbReference type="RefSeq" id="WP_149815491.1">
    <property type="nucleotide sequence ID" value="NZ_VUOA01000006.1"/>
</dbReference>
<sequence length="344" mass="37721">MNNSAIRMGGLIVAGLLALLLFASLFTVYQTQYAIVLRFGAVQKVISQPGLYFKAPLIETVLNVDKRVLDLDLPVQTILSTDRQNLEVDAFARYKITDPLRFFQAVNNVQNAGARLTSFTNSALRNVLANATTTDIIRTRRGELMNEIQDSVNRQARGLGIEVVDVRLTRVDLPPQNSEAVYNRMRTERQREAADLRANGQREAQTIRARADRESTVIVAEATQRSEELRGQGDAERNRILAEAFQRDPDFFSFYRSMQAYETGFRPGDTRLVLSPNSDFLRYFNDPMGRGNAGGTRPATPPPPAPPRPGPQAGAVPPPAPPAGPSASAGPEAGPPAARPVVPQ</sequence>
<gene>
    <name evidence="9" type="primary">hflC</name>
    <name evidence="9" type="ORF">F0L46_02720</name>
</gene>
<dbReference type="InterPro" id="IPR010200">
    <property type="entry name" value="HflC"/>
</dbReference>
<dbReference type="PIRSF" id="PIRSF005651">
    <property type="entry name" value="HflC"/>
    <property type="match status" value="1"/>
</dbReference>
<keyword evidence="10" id="KW-1185">Reference proteome</keyword>
<keyword evidence="4" id="KW-1133">Transmembrane helix</keyword>
<evidence type="ECO:0000256" key="1">
    <source>
        <dbReference type="ARBA" id="ARBA00004167"/>
    </source>
</evidence>
<keyword evidence="5" id="KW-0472">Membrane</keyword>
<evidence type="ECO:0000256" key="7">
    <source>
        <dbReference type="SAM" id="MobiDB-lite"/>
    </source>
</evidence>
<dbReference type="EMBL" id="VUOA01000006">
    <property type="protein sequence ID" value="KAA2242220.1"/>
    <property type="molecule type" value="Genomic_DNA"/>
</dbReference>
<evidence type="ECO:0000313" key="10">
    <source>
        <dbReference type="Proteomes" id="UP000323142"/>
    </source>
</evidence>
<accession>A0A5B2VU76</accession>
<feature type="compositionally biased region" description="Pro residues" evidence="7">
    <location>
        <begin position="333"/>
        <end position="344"/>
    </location>
</feature>
<dbReference type="GO" id="GO:0016020">
    <property type="term" value="C:membrane"/>
    <property type="evidence" value="ECO:0007669"/>
    <property type="project" value="UniProtKB-SubCell"/>
</dbReference>
<organism evidence="9 10">
    <name type="scientific">Salinarimonas soli</name>
    <dbReference type="NCBI Taxonomy" id="1638099"/>
    <lineage>
        <taxon>Bacteria</taxon>
        <taxon>Pseudomonadati</taxon>
        <taxon>Pseudomonadota</taxon>
        <taxon>Alphaproteobacteria</taxon>
        <taxon>Hyphomicrobiales</taxon>
        <taxon>Salinarimonadaceae</taxon>
        <taxon>Salinarimonas</taxon>
    </lineage>
</organism>
<keyword evidence="3" id="KW-0812">Transmembrane</keyword>
<dbReference type="SUPFAM" id="SSF117892">
    <property type="entry name" value="Band 7/SPFH domain"/>
    <property type="match status" value="1"/>
</dbReference>
<keyword evidence="9" id="KW-0378">Hydrolase</keyword>
<proteinExistence type="inferred from homology"/>
<dbReference type="Pfam" id="PF01145">
    <property type="entry name" value="Band_7"/>
    <property type="match status" value="1"/>
</dbReference>
<dbReference type="NCBIfam" id="TIGR01932">
    <property type="entry name" value="hflC"/>
    <property type="match status" value="1"/>
</dbReference>
<feature type="compositionally biased region" description="Pro residues" evidence="7">
    <location>
        <begin position="299"/>
        <end position="324"/>
    </location>
</feature>